<keyword evidence="4" id="KW-1185">Reference proteome</keyword>
<dbReference type="GO" id="GO:0016020">
    <property type="term" value="C:membrane"/>
    <property type="evidence" value="ECO:0007669"/>
    <property type="project" value="TreeGrafter"/>
</dbReference>
<evidence type="ECO:0000256" key="1">
    <source>
        <dbReference type="SAM" id="MobiDB-lite"/>
    </source>
</evidence>
<dbReference type="Pfam" id="PF23337">
    <property type="entry name" value="PTHB1_pf"/>
    <property type="match status" value="1"/>
</dbReference>
<name>A0AAW1V1P5_9CUCU</name>
<protein>
    <recommendedName>
        <fullName evidence="2">PH domain-containing protein</fullName>
    </recommendedName>
</protein>
<organism evidence="3 4">
    <name type="scientific">Henosepilachna vigintioctopunctata</name>
    <dbReference type="NCBI Taxonomy" id="420089"/>
    <lineage>
        <taxon>Eukaryota</taxon>
        <taxon>Metazoa</taxon>
        <taxon>Ecdysozoa</taxon>
        <taxon>Arthropoda</taxon>
        <taxon>Hexapoda</taxon>
        <taxon>Insecta</taxon>
        <taxon>Pterygota</taxon>
        <taxon>Neoptera</taxon>
        <taxon>Endopterygota</taxon>
        <taxon>Coleoptera</taxon>
        <taxon>Polyphaga</taxon>
        <taxon>Cucujiformia</taxon>
        <taxon>Coccinelloidea</taxon>
        <taxon>Coccinellidae</taxon>
        <taxon>Epilachninae</taxon>
        <taxon>Epilachnini</taxon>
        <taxon>Henosepilachna</taxon>
    </lineage>
</organism>
<dbReference type="Proteomes" id="UP001431783">
    <property type="component" value="Unassembled WGS sequence"/>
</dbReference>
<sequence>MKVQACEINVNQLDNTRMDLVIPGEQHMYLRAATSQERQQWLVALGTSKACVRNRKDIVELNPDALKTKKSELRLYCDLLMQQVHMIKTASKNENGSQIQEMDEATKMLGATCDTFIKTLEECMKLTSANIVFDPPISSDIIFPPNNINSTVKKEVWTVHCEEEEYFDQNSMIVSPLTSEADFIITGSHKGVLRIFKPVLEIEEGVLQTGFKANDLILEQLFDAEILQLGVGKLVSGSSLNHLAILHPKLVAVYSMVVKEGATDHGVQYLLKLMYSHALKRSSANFTIGRFGGTLNRDFICVQSLDGLLTIFEQESYGFSCTMNVFLLPGPLVYVRKTDSFVTTGSNWFVQCFKYKNLYDAGHRTPDEDSSEAKSILSDWDFQLNEPALDLNVLELPEREFIILILGERNLYGLNSGGRLKFMKRLEYSPLCFSSYMLDSNVMNIVVSETGTALIYQNTTLKWSAKLNFLPVNIKRANLWNLKGCLVMLSEEGRLECCYLGTEPSLFVAPPLSYQDLNFEEAEKELTLLSKITKNLDNDETKLNGGTYEKQFVFNVKIDTELSTCIHEHNLRVALNHQMCSLTIDIIPREHLEELQITILVQRPLKCIPDSFFFYSLSERTQCRCDIFLNEDLDVPTLRCEVVATFVSDTGVPRNLTRYAMLPLALAMKFCQPQKESGIKINLNLNRDAVPVAVLFPGLMQDNPLEATGNSTGFTNVTECSQNVSVLLAKSSQRYRVQSDSLESLNLMLEQILYQLRKHFQDDEGFSITFSGSLPFSPLIVCVNRHFQLRKEAVSLQEALSVLSSQYRLIEKRLVAKLKAKTPAPLKNLGILLENTFVEIMTVAERLKEKTEELNKAKTYLECSLNAVLSLMKIMNLDKKLIPLVESAFQPFVHDVDAQSWDDVIDGNMQYLLRTCLAKSEKDRLRAQSTSFEQVKDISKVEKHLTQVLERLSKKIPLDIAHQSEEQGSENGTETQNEPIGISIGKASSRVLSARVRNSIARIPESKAEGNEEV</sequence>
<evidence type="ECO:0000313" key="3">
    <source>
        <dbReference type="EMBL" id="KAK9889617.1"/>
    </source>
</evidence>
<feature type="region of interest" description="Disordered" evidence="1">
    <location>
        <begin position="960"/>
        <end position="983"/>
    </location>
</feature>
<dbReference type="InterPro" id="IPR011993">
    <property type="entry name" value="PH-like_dom_sf"/>
</dbReference>
<dbReference type="PANTHER" id="PTHR20991:SF0">
    <property type="entry name" value="PROTEIN PTHB1"/>
    <property type="match status" value="1"/>
</dbReference>
<dbReference type="InterPro" id="IPR028073">
    <property type="entry name" value="PHTB1_N_dom"/>
</dbReference>
<dbReference type="InterPro" id="IPR028074">
    <property type="entry name" value="PHTB1_GAE_dom"/>
</dbReference>
<dbReference type="GO" id="GO:0034464">
    <property type="term" value="C:BBSome"/>
    <property type="evidence" value="ECO:0007669"/>
    <property type="project" value="InterPro"/>
</dbReference>
<dbReference type="InterPro" id="IPR055362">
    <property type="entry name" value="PTHB1_pf_dom"/>
</dbReference>
<dbReference type="Pfam" id="PF23339">
    <property type="entry name" value="PTHB1_CtH"/>
    <property type="match status" value="1"/>
</dbReference>
<comment type="caution">
    <text evidence="3">The sequence shown here is derived from an EMBL/GenBank/DDBJ whole genome shotgun (WGS) entry which is preliminary data.</text>
</comment>
<feature type="domain" description="PH" evidence="2">
    <location>
        <begin position="1"/>
        <end position="50"/>
    </location>
</feature>
<accession>A0AAW1V1P5</accession>
<dbReference type="InterPro" id="IPR026511">
    <property type="entry name" value="PTHB1"/>
</dbReference>
<dbReference type="Pfam" id="PF14728">
    <property type="entry name" value="PTHB1_GAE"/>
    <property type="match status" value="1"/>
</dbReference>
<dbReference type="Pfam" id="PF23338">
    <property type="entry name" value="PTHB1_hp"/>
    <property type="match status" value="1"/>
</dbReference>
<feature type="compositionally biased region" description="Polar residues" evidence="1">
    <location>
        <begin position="969"/>
        <end position="978"/>
    </location>
</feature>
<dbReference type="EMBL" id="JARQZJ010000123">
    <property type="protein sequence ID" value="KAK9889617.1"/>
    <property type="molecule type" value="Genomic_DNA"/>
</dbReference>
<dbReference type="InterPro" id="IPR055364">
    <property type="entry name" value="PTHB1_CtH_dom"/>
</dbReference>
<gene>
    <name evidence="3" type="ORF">WA026_006991</name>
</gene>
<proteinExistence type="predicted"/>
<dbReference type="InterPro" id="IPR055363">
    <property type="entry name" value="PTHB1_hp_dom"/>
</dbReference>
<dbReference type="InterPro" id="IPR001849">
    <property type="entry name" value="PH_domain"/>
</dbReference>
<dbReference type="AlphaFoldDB" id="A0AAW1V1P5"/>
<dbReference type="PROSITE" id="PS50003">
    <property type="entry name" value="PH_DOMAIN"/>
    <property type="match status" value="1"/>
</dbReference>
<evidence type="ECO:0000259" key="2">
    <source>
        <dbReference type="PROSITE" id="PS50003"/>
    </source>
</evidence>
<evidence type="ECO:0000313" key="4">
    <source>
        <dbReference type="Proteomes" id="UP001431783"/>
    </source>
</evidence>
<dbReference type="Pfam" id="PF14727">
    <property type="entry name" value="PHTB1_N"/>
    <property type="match status" value="1"/>
</dbReference>
<dbReference type="PANTHER" id="PTHR20991">
    <property type="entry name" value="PARATHYROID HORMONE-RESPONSIVE B1 GENE"/>
    <property type="match status" value="1"/>
</dbReference>
<reference evidence="3 4" key="1">
    <citation type="submission" date="2023-03" db="EMBL/GenBank/DDBJ databases">
        <title>Genome insight into feeding habits of ladybird beetles.</title>
        <authorList>
            <person name="Li H.-S."/>
            <person name="Huang Y.-H."/>
            <person name="Pang H."/>
        </authorList>
    </citation>
    <scope>NUCLEOTIDE SEQUENCE [LARGE SCALE GENOMIC DNA]</scope>
    <source>
        <strain evidence="3">SYSU_2023b</strain>
        <tissue evidence="3">Whole body</tissue>
    </source>
</reference>
<dbReference type="Gene3D" id="2.30.29.30">
    <property type="entry name" value="Pleckstrin-homology domain (PH domain)/Phosphotyrosine-binding domain (PTB)"/>
    <property type="match status" value="1"/>
</dbReference>
<dbReference type="GO" id="GO:0060271">
    <property type="term" value="P:cilium assembly"/>
    <property type="evidence" value="ECO:0007669"/>
    <property type="project" value="TreeGrafter"/>
</dbReference>